<name>A0A6C2YU27_9BACT</name>
<gene>
    <name evidence="1" type="ORF">GMBLW1_39450</name>
</gene>
<dbReference type="EMBL" id="LR593887">
    <property type="protein sequence ID" value="VTS07852.1"/>
    <property type="molecule type" value="Genomic_DNA"/>
</dbReference>
<dbReference type="InParanoid" id="A0A6C2YU27"/>
<keyword evidence="2" id="KW-1185">Reference proteome</keyword>
<protein>
    <submittedName>
        <fullName evidence="1">Uncharacterized protein</fullName>
    </submittedName>
</protein>
<dbReference type="EMBL" id="LR586016">
    <property type="protein sequence ID" value="VIP05248.1"/>
    <property type="molecule type" value="Genomic_DNA"/>
</dbReference>
<dbReference type="AlphaFoldDB" id="A0A6C2YU27"/>
<dbReference type="RefSeq" id="WP_162660325.1">
    <property type="nucleotide sequence ID" value="NZ_LR593887.1"/>
</dbReference>
<evidence type="ECO:0000313" key="1">
    <source>
        <dbReference type="EMBL" id="VIP05248.1"/>
    </source>
</evidence>
<evidence type="ECO:0000313" key="2">
    <source>
        <dbReference type="Proteomes" id="UP000464378"/>
    </source>
</evidence>
<organism evidence="1">
    <name type="scientific">Tuwongella immobilis</name>
    <dbReference type="NCBI Taxonomy" id="692036"/>
    <lineage>
        <taxon>Bacteria</taxon>
        <taxon>Pseudomonadati</taxon>
        <taxon>Planctomycetota</taxon>
        <taxon>Planctomycetia</taxon>
        <taxon>Gemmatales</taxon>
        <taxon>Gemmataceae</taxon>
        <taxon>Tuwongella</taxon>
    </lineage>
</organism>
<dbReference type="KEGG" id="tim:GMBLW1_39450"/>
<dbReference type="Proteomes" id="UP000464378">
    <property type="component" value="Chromosome"/>
</dbReference>
<accession>A0A6C2YU27</accession>
<reference evidence="1" key="1">
    <citation type="submission" date="2019-04" db="EMBL/GenBank/DDBJ databases">
        <authorList>
            <consortium name="Science for Life Laboratories"/>
        </authorList>
    </citation>
    <scope>NUCLEOTIDE SEQUENCE</scope>
    <source>
        <strain evidence="1">MBLW1</strain>
    </source>
</reference>
<sequence>MHKHNWFVAVLLMVGTGMGIVRLMMATSVSASPEKPAPALERISLAESGLSESEWRSRLQSPTHWRQVMLVK</sequence>
<proteinExistence type="predicted"/>